<dbReference type="AlphaFoldDB" id="A0A238ZQL7"/>
<feature type="transmembrane region" description="Helical" evidence="1">
    <location>
        <begin position="248"/>
        <end position="266"/>
    </location>
</feature>
<keyword evidence="1" id="KW-1133">Transmembrane helix</keyword>
<proteinExistence type="predicted"/>
<dbReference type="EMBL" id="FZNN01000037">
    <property type="protein sequence ID" value="SNR85489.1"/>
    <property type="molecule type" value="Genomic_DNA"/>
</dbReference>
<gene>
    <name evidence="3" type="ORF">SAMN06265370_13714</name>
</gene>
<evidence type="ECO:0000259" key="2">
    <source>
        <dbReference type="Pfam" id="PF01757"/>
    </source>
</evidence>
<keyword evidence="3" id="KW-0378">Hydrolase</keyword>
<evidence type="ECO:0000256" key="1">
    <source>
        <dbReference type="SAM" id="Phobius"/>
    </source>
</evidence>
<accession>A0A238ZQL7</accession>
<feature type="domain" description="Acyltransferase 3" evidence="2">
    <location>
        <begin position="9"/>
        <end position="333"/>
    </location>
</feature>
<evidence type="ECO:0000313" key="3">
    <source>
        <dbReference type="EMBL" id="SNR85489.1"/>
    </source>
</evidence>
<protein>
    <submittedName>
        <fullName evidence="3">Peptidoglycan/LPS O-acetylase OafA/YrhL, contains acyltransferase and SGNH-hydrolase domains</fullName>
    </submittedName>
</protein>
<dbReference type="InterPro" id="IPR050879">
    <property type="entry name" value="Acyltransferase_3"/>
</dbReference>
<dbReference type="InterPro" id="IPR002656">
    <property type="entry name" value="Acyl_transf_3_dom"/>
</dbReference>
<dbReference type="Proteomes" id="UP000198417">
    <property type="component" value="Unassembled WGS sequence"/>
</dbReference>
<feature type="transmembrane region" description="Helical" evidence="1">
    <location>
        <begin position="287"/>
        <end position="309"/>
    </location>
</feature>
<dbReference type="GO" id="GO:0000271">
    <property type="term" value="P:polysaccharide biosynthetic process"/>
    <property type="evidence" value="ECO:0007669"/>
    <property type="project" value="TreeGrafter"/>
</dbReference>
<organism evidence="3 4">
    <name type="scientific">Puniceibacterium sediminis</name>
    <dbReference type="NCBI Taxonomy" id="1608407"/>
    <lineage>
        <taxon>Bacteria</taxon>
        <taxon>Pseudomonadati</taxon>
        <taxon>Pseudomonadota</taxon>
        <taxon>Alphaproteobacteria</taxon>
        <taxon>Rhodobacterales</taxon>
        <taxon>Paracoccaceae</taxon>
        <taxon>Puniceibacterium</taxon>
    </lineage>
</organism>
<dbReference type="PANTHER" id="PTHR23028:SF131">
    <property type="entry name" value="BLR2367 PROTEIN"/>
    <property type="match status" value="1"/>
</dbReference>
<keyword evidence="3" id="KW-0808">Transferase</keyword>
<reference evidence="3 4" key="1">
    <citation type="submission" date="2017-06" db="EMBL/GenBank/DDBJ databases">
        <authorList>
            <person name="Kim H.J."/>
            <person name="Triplett B.A."/>
        </authorList>
    </citation>
    <scope>NUCLEOTIDE SEQUENCE [LARGE SCALE GENOMIC DNA]</scope>
    <source>
        <strain evidence="3 4">DSM 29052</strain>
    </source>
</reference>
<keyword evidence="1" id="KW-0812">Transmembrane</keyword>
<keyword evidence="4" id="KW-1185">Reference proteome</keyword>
<dbReference type="Pfam" id="PF01757">
    <property type="entry name" value="Acyl_transf_3"/>
    <property type="match status" value="1"/>
</dbReference>
<dbReference type="PANTHER" id="PTHR23028">
    <property type="entry name" value="ACETYLTRANSFERASE"/>
    <property type="match status" value="1"/>
</dbReference>
<feature type="transmembrane region" description="Helical" evidence="1">
    <location>
        <begin position="315"/>
        <end position="337"/>
    </location>
</feature>
<feature type="transmembrane region" description="Helical" evidence="1">
    <location>
        <begin position="167"/>
        <end position="186"/>
    </location>
</feature>
<feature type="transmembrane region" description="Helical" evidence="1">
    <location>
        <begin position="137"/>
        <end position="160"/>
    </location>
</feature>
<dbReference type="GO" id="GO:0016020">
    <property type="term" value="C:membrane"/>
    <property type="evidence" value="ECO:0007669"/>
    <property type="project" value="TreeGrafter"/>
</dbReference>
<keyword evidence="1" id="KW-0472">Membrane</keyword>
<feature type="transmembrane region" description="Helical" evidence="1">
    <location>
        <begin position="192"/>
        <end position="212"/>
    </location>
</feature>
<sequence length="355" mass="39550">MSSPQSKLAGVQYMRALASCMVLIGHVIAEAEHYLKIDMGLGLIPWTRGVDIFFVISGFIIMVSAQKYFERPHGVTQFLRNRFTRVVPLYWFFTTLMLAVLLIMPGAAKDTQLDWGQAVTSYLFIPYERYDGRAAPILSLGWTLNFEIFFYALFAFALFMPKRIGPMVIVCAMTVWVALGAVANFEPAVLRVWSNPLILEFCFGVLLGHVYVHHWSGLQGRNRTAAVLLVVGFGLLVALNAIPDMPRWIASGLPVTIMVGAVVFFWHQRSITGPLSRLGLLLGDSSYALYLSHRFALRALTLVLAPMLSASVVSGWIFVAVAVTVAVVTSIIVFYLIERPMLAVFKRRPANLRTV</sequence>
<dbReference type="OrthoDB" id="9796461at2"/>
<name>A0A238ZQL7_9RHOB</name>
<evidence type="ECO:0000313" key="4">
    <source>
        <dbReference type="Proteomes" id="UP000198417"/>
    </source>
</evidence>
<dbReference type="GO" id="GO:0016787">
    <property type="term" value="F:hydrolase activity"/>
    <property type="evidence" value="ECO:0007669"/>
    <property type="project" value="UniProtKB-KW"/>
</dbReference>
<feature type="transmembrane region" description="Helical" evidence="1">
    <location>
        <begin position="45"/>
        <end position="65"/>
    </location>
</feature>
<dbReference type="RefSeq" id="WP_089273953.1">
    <property type="nucleotide sequence ID" value="NZ_FZNN01000037.1"/>
</dbReference>
<feature type="transmembrane region" description="Helical" evidence="1">
    <location>
        <begin position="224"/>
        <end position="242"/>
    </location>
</feature>
<dbReference type="GO" id="GO:0016747">
    <property type="term" value="F:acyltransferase activity, transferring groups other than amino-acyl groups"/>
    <property type="evidence" value="ECO:0007669"/>
    <property type="project" value="InterPro"/>
</dbReference>
<keyword evidence="3" id="KW-0012">Acyltransferase</keyword>
<feature type="transmembrane region" description="Helical" evidence="1">
    <location>
        <begin position="86"/>
        <end position="108"/>
    </location>
</feature>